<proteinExistence type="predicted"/>
<dbReference type="PANTHER" id="PTHR11361">
    <property type="entry name" value="DNA MISMATCH REPAIR PROTEIN MUTS FAMILY MEMBER"/>
    <property type="match status" value="1"/>
</dbReference>
<dbReference type="Proteomes" id="UP001159363">
    <property type="component" value="Chromosome 2"/>
</dbReference>
<comment type="caution">
    <text evidence="1">The sequence shown here is derived from an EMBL/GenBank/DDBJ whole genome shotgun (WGS) entry which is preliminary data.</text>
</comment>
<dbReference type="InterPro" id="IPR045076">
    <property type="entry name" value="MutS"/>
</dbReference>
<dbReference type="Gene3D" id="3.40.50.300">
    <property type="entry name" value="P-loop containing nucleotide triphosphate hydrolases"/>
    <property type="match status" value="1"/>
</dbReference>
<evidence type="ECO:0000313" key="1">
    <source>
        <dbReference type="EMBL" id="KAJ8891906.1"/>
    </source>
</evidence>
<organism evidence="1 2">
    <name type="scientific">Dryococelus australis</name>
    <dbReference type="NCBI Taxonomy" id="614101"/>
    <lineage>
        <taxon>Eukaryota</taxon>
        <taxon>Metazoa</taxon>
        <taxon>Ecdysozoa</taxon>
        <taxon>Arthropoda</taxon>
        <taxon>Hexapoda</taxon>
        <taxon>Insecta</taxon>
        <taxon>Pterygota</taxon>
        <taxon>Neoptera</taxon>
        <taxon>Polyneoptera</taxon>
        <taxon>Phasmatodea</taxon>
        <taxon>Verophasmatodea</taxon>
        <taxon>Anareolatae</taxon>
        <taxon>Phasmatidae</taxon>
        <taxon>Eurycanthinae</taxon>
        <taxon>Dryococelus</taxon>
    </lineage>
</organism>
<protein>
    <submittedName>
        <fullName evidence="1">Uncharacterized protein</fullName>
    </submittedName>
</protein>
<gene>
    <name evidence="1" type="ORF">PR048_004462</name>
</gene>
<dbReference type="InterPro" id="IPR027417">
    <property type="entry name" value="P-loop_NTPase"/>
</dbReference>
<reference evidence="1 2" key="1">
    <citation type="submission" date="2023-02" db="EMBL/GenBank/DDBJ databases">
        <title>LHISI_Scaffold_Assembly.</title>
        <authorList>
            <person name="Stuart O.P."/>
            <person name="Cleave R."/>
            <person name="Magrath M.J.L."/>
            <person name="Mikheyev A.S."/>
        </authorList>
    </citation>
    <scope>NUCLEOTIDE SEQUENCE [LARGE SCALE GENOMIC DNA]</scope>
    <source>
        <strain evidence="1">Daus_M_001</strain>
        <tissue evidence="1">Leg muscle</tissue>
    </source>
</reference>
<keyword evidence="2" id="KW-1185">Reference proteome</keyword>
<dbReference type="PANTHER" id="PTHR11361:SF35">
    <property type="entry name" value="DNA MISMATCH REPAIR PROTEIN MSH2"/>
    <property type="match status" value="1"/>
</dbReference>
<evidence type="ECO:0000313" key="2">
    <source>
        <dbReference type="Proteomes" id="UP001159363"/>
    </source>
</evidence>
<accession>A0ABQ9I6B9</accession>
<dbReference type="EMBL" id="JARBHB010000002">
    <property type="protein sequence ID" value="KAJ8891906.1"/>
    <property type="molecule type" value="Genomic_DNA"/>
</dbReference>
<name>A0ABQ9I6B9_9NEOP</name>
<sequence length="118" mass="12953">MIKIVMVCAVGYVGTLQQLNSTLAQLDVLTSFAEAAACAPKPYVRPKFVEDGEPRVMCLKQLRHPCLEMQEGVSFIANDVDFKEGQLLLLTSVNYGDSSCITSMTAQPTGHFVYTFDV</sequence>